<dbReference type="EMBL" id="CAFBMK010000032">
    <property type="protein sequence ID" value="CAB4905005.1"/>
    <property type="molecule type" value="Genomic_DNA"/>
</dbReference>
<gene>
    <name evidence="1" type="ORF">UFOPK3564_00820</name>
</gene>
<accession>A0A6J7GJA8</accession>
<protein>
    <submittedName>
        <fullName evidence="1">Unannotated protein</fullName>
    </submittedName>
</protein>
<organism evidence="1">
    <name type="scientific">freshwater metagenome</name>
    <dbReference type="NCBI Taxonomy" id="449393"/>
    <lineage>
        <taxon>unclassified sequences</taxon>
        <taxon>metagenomes</taxon>
        <taxon>ecological metagenomes</taxon>
    </lineage>
</organism>
<sequence>MALRARNPDRALEAARMMGDVPLSAAAQITSLLAERDDPRYDVAAARLAARLTLERRLGLEDADTVLTSVARLPDEEALSQLLGYCRRAAP</sequence>
<dbReference type="AlphaFoldDB" id="A0A6J7GJA8"/>
<evidence type="ECO:0000313" key="1">
    <source>
        <dbReference type="EMBL" id="CAB4905005.1"/>
    </source>
</evidence>
<proteinExistence type="predicted"/>
<name>A0A6J7GJA8_9ZZZZ</name>
<reference evidence="1" key="1">
    <citation type="submission" date="2020-05" db="EMBL/GenBank/DDBJ databases">
        <authorList>
            <person name="Chiriac C."/>
            <person name="Salcher M."/>
            <person name="Ghai R."/>
            <person name="Kavagutti S V."/>
        </authorList>
    </citation>
    <scope>NUCLEOTIDE SEQUENCE</scope>
</reference>